<evidence type="ECO:0000256" key="1">
    <source>
        <dbReference type="ARBA" id="ARBA00022741"/>
    </source>
</evidence>
<name>A0AAD2HKC6_9AGAR</name>
<keyword evidence="6" id="KW-1185">Reference proteome</keyword>
<evidence type="ECO:0000256" key="2">
    <source>
        <dbReference type="ARBA" id="ARBA00022917"/>
    </source>
</evidence>
<dbReference type="InterPro" id="IPR000640">
    <property type="entry name" value="EFG_V-like"/>
</dbReference>
<dbReference type="GO" id="GO:0005525">
    <property type="term" value="F:GTP binding"/>
    <property type="evidence" value="ECO:0007669"/>
    <property type="project" value="UniProtKB-KW"/>
</dbReference>
<dbReference type="InterPro" id="IPR005225">
    <property type="entry name" value="Small_GTP-bd"/>
</dbReference>
<dbReference type="InterPro" id="IPR053905">
    <property type="entry name" value="EF-G-like_DII"/>
</dbReference>
<dbReference type="Pfam" id="PF14492">
    <property type="entry name" value="EFG_III"/>
    <property type="match status" value="1"/>
</dbReference>
<protein>
    <recommendedName>
        <fullName evidence="4">Tr-type G domain-containing protein</fullName>
    </recommendedName>
</protein>
<dbReference type="Proteomes" id="UP001295794">
    <property type="component" value="Unassembled WGS sequence"/>
</dbReference>
<dbReference type="SUPFAM" id="SSF50447">
    <property type="entry name" value="Translation proteins"/>
    <property type="match status" value="1"/>
</dbReference>
<comment type="caution">
    <text evidence="5">The sequence shown here is derived from an EMBL/GenBank/DDBJ whole genome shotgun (WGS) entry which is preliminary data.</text>
</comment>
<evidence type="ECO:0000313" key="6">
    <source>
        <dbReference type="Proteomes" id="UP001295794"/>
    </source>
</evidence>
<dbReference type="InterPro" id="IPR041095">
    <property type="entry name" value="EFG_II"/>
</dbReference>
<dbReference type="GO" id="GO:0032543">
    <property type="term" value="P:mitochondrial translation"/>
    <property type="evidence" value="ECO:0007669"/>
    <property type="project" value="TreeGrafter"/>
</dbReference>
<proteinExistence type="predicted"/>
<dbReference type="Pfam" id="PF22042">
    <property type="entry name" value="EF-G_D2"/>
    <property type="match status" value="1"/>
</dbReference>
<organism evidence="5 6">
    <name type="scientific">Mycena citricolor</name>
    <dbReference type="NCBI Taxonomy" id="2018698"/>
    <lineage>
        <taxon>Eukaryota</taxon>
        <taxon>Fungi</taxon>
        <taxon>Dikarya</taxon>
        <taxon>Basidiomycota</taxon>
        <taxon>Agaricomycotina</taxon>
        <taxon>Agaricomycetes</taxon>
        <taxon>Agaricomycetidae</taxon>
        <taxon>Agaricales</taxon>
        <taxon>Marasmiineae</taxon>
        <taxon>Mycenaceae</taxon>
        <taxon>Mycena</taxon>
    </lineage>
</organism>
<dbReference type="GO" id="GO:0003924">
    <property type="term" value="F:GTPase activity"/>
    <property type="evidence" value="ECO:0007669"/>
    <property type="project" value="InterPro"/>
</dbReference>
<dbReference type="GO" id="GO:0032790">
    <property type="term" value="P:ribosome disassembly"/>
    <property type="evidence" value="ECO:0007669"/>
    <property type="project" value="TreeGrafter"/>
</dbReference>
<feature type="domain" description="Tr-type G" evidence="4">
    <location>
        <begin position="35"/>
        <end position="346"/>
    </location>
</feature>
<dbReference type="Gene3D" id="3.30.70.870">
    <property type="entry name" value="Elongation Factor G (Translational Gtpase), domain 3"/>
    <property type="match status" value="1"/>
</dbReference>
<dbReference type="Gene3D" id="3.40.50.300">
    <property type="entry name" value="P-loop containing nucleotide triphosphate hydrolases"/>
    <property type="match status" value="1"/>
</dbReference>
<evidence type="ECO:0000256" key="3">
    <source>
        <dbReference type="ARBA" id="ARBA00023134"/>
    </source>
</evidence>
<reference evidence="5" key="1">
    <citation type="submission" date="2023-11" db="EMBL/GenBank/DDBJ databases">
        <authorList>
            <person name="De Vega J J."/>
            <person name="De Vega J J."/>
        </authorList>
    </citation>
    <scope>NUCLEOTIDE SEQUENCE</scope>
</reference>
<dbReference type="PANTHER" id="PTHR43261">
    <property type="entry name" value="TRANSLATION ELONGATION FACTOR G-RELATED"/>
    <property type="match status" value="1"/>
</dbReference>
<dbReference type="Pfam" id="PF00009">
    <property type="entry name" value="GTP_EFTU"/>
    <property type="match status" value="1"/>
</dbReference>
<dbReference type="Gene3D" id="2.40.30.10">
    <property type="entry name" value="Translation factors"/>
    <property type="match status" value="1"/>
</dbReference>
<sequence>MLISRATHLACRSFRASCYGKWTRAVSSAASHKPEKIRNIALVAHIDSGKTTLTESILLKSEYLPAAGTVDSGSTTTDFLPAERERGITIQSASIPVRWKEWVFNLIDTPGHADFGMEVESASRVVDGAVVLLDAVEGVEAQTLGVWKQLDRYGVKTRMIFLNKLDRPGASFGASIASLLSHQLHPHPVAVTLPVASFDPIDYTRAEPGIQGIVDLLNWELWRWDAPASESETPTVTRHKLPLTSEELAETPLFPAGHPLLEHLGPARIALVDAIAMTSEDIMEYICSVPPGLDAYLELKSNVLMNNLREATLGGDLLPVVCGSAMKHIGTDLVMDYIGGLFASPLDVLPEKETKVPVPSSSAPVRLLAWKVTWHKRLGWMTFVRVYSGKLTRRITLLNQSQGNAKERISKLLLLYAQDMAEVEELGFGSVGVILGMRGVRTGDVLSNVKDVDEDFSLQIRPPPPVISASVIPRAHADLQPVQDALLALSRTDPSVRIETSGSEGQMLAHGLGALHLEIVEGRLKDEWGVNCVFGARRVGYRESVGSTLRDPNASNVWKSEVGGATISVEIVLKVRALTEEEVGDPTWDGNVVVDADNRPFDAPAIGTSQSPTINLAAGIQTALSNSPFAALPLVRTHVQVVSFSLPPSAPPTVLQGAGAVLLREHLKSAGPGDIMEPWINVRVTVTGDSVGRVVRDLGERGGRVVSLGGTKEGDELDEGYSTEGVYVPPLSLSPSTNGGNVGRGPAARQTIVAQAPLSQMLDYALKLRALTGGHGQFEQSTAGYYAVSADRKQEVLRELGRA</sequence>
<dbReference type="EMBL" id="CAVNYO010000405">
    <property type="protein sequence ID" value="CAK5275507.1"/>
    <property type="molecule type" value="Genomic_DNA"/>
</dbReference>
<keyword evidence="1" id="KW-0547">Nucleotide-binding</keyword>
<evidence type="ECO:0000259" key="4">
    <source>
        <dbReference type="PROSITE" id="PS51722"/>
    </source>
</evidence>
<dbReference type="Pfam" id="PF00679">
    <property type="entry name" value="EFG_C"/>
    <property type="match status" value="1"/>
</dbReference>
<dbReference type="NCBIfam" id="TIGR00231">
    <property type="entry name" value="small_GTP"/>
    <property type="match status" value="1"/>
</dbReference>
<dbReference type="Gene3D" id="3.30.70.240">
    <property type="match status" value="1"/>
</dbReference>
<dbReference type="PANTHER" id="PTHR43261:SF1">
    <property type="entry name" value="RIBOSOME-RELEASING FACTOR 2, MITOCHONDRIAL"/>
    <property type="match status" value="1"/>
</dbReference>
<dbReference type="InterPro" id="IPR000795">
    <property type="entry name" value="T_Tr_GTP-bd_dom"/>
</dbReference>
<dbReference type="PROSITE" id="PS51722">
    <property type="entry name" value="G_TR_2"/>
    <property type="match status" value="1"/>
</dbReference>
<dbReference type="InterPro" id="IPR031157">
    <property type="entry name" value="G_TR_CS"/>
</dbReference>
<dbReference type="PROSITE" id="PS00301">
    <property type="entry name" value="G_TR_1"/>
    <property type="match status" value="1"/>
</dbReference>
<gene>
    <name evidence="5" type="ORF">MYCIT1_LOCUS23316</name>
</gene>
<dbReference type="GO" id="GO:0005739">
    <property type="term" value="C:mitochondrion"/>
    <property type="evidence" value="ECO:0007669"/>
    <property type="project" value="TreeGrafter"/>
</dbReference>
<dbReference type="SUPFAM" id="SSF54980">
    <property type="entry name" value="EF-G C-terminal domain-like"/>
    <property type="match status" value="2"/>
</dbReference>
<dbReference type="PRINTS" id="PR00315">
    <property type="entry name" value="ELONGATNFCT"/>
</dbReference>
<accession>A0AAD2HKC6</accession>
<dbReference type="SUPFAM" id="SSF52540">
    <property type="entry name" value="P-loop containing nucleoside triphosphate hydrolases"/>
    <property type="match status" value="1"/>
</dbReference>
<dbReference type="InterPro" id="IPR035647">
    <property type="entry name" value="EFG_III/V"/>
</dbReference>
<dbReference type="AlphaFoldDB" id="A0AAD2HKC6"/>
<evidence type="ECO:0000313" key="5">
    <source>
        <dbReference type="EMBL" id="CAK5275507.1"/>
    </source>
</evidence>
<dbReference type="InterPro" id="IPR009000">
    <property type="entry name" value="Transl_B-barrel_sf"/>
</dbReference>
<dbReference type="InterPro" id="IPR027417">
    <property type="entry name" value="P-loop_NTPase"/>
</dbReference>
<keyword evidence="3" id="KW-0342">GTP-binding</keyword>
<keyword evidence="2" id="KW-0648">Protein biosynthesis</keyword>
<dbReference type="SMART" id="SM00838">
    <property type="entry name" value="EFG_C"/>
    <property type="match status" value="1"/>
</dbReference>